<accession>A0A922I214</accession>
<evidence type="ECO:0000313" key="14">
    <source>
        <dbReference type="EMBL" id="KAH9520546.1"/>
    </source>
</evidence>
<keyword evidence="15" id="KW-1185">Reference proteome</keyword>
<feature type="compositionally biased region" description="Polar residues" evidence="10">
    <location>
        <begin position="1212"/>
        <end position="1222"/>
    </location>
</feature>
<evidence type="ECO:0000256" key="11">
    <source>
        <dbReference type="SAM" id="Phobius"/>
    </source>
</evidence>
<feature type="transmembrane region" description="Helical" evidence="11">
    <location>
        <begin position="238"/>
        <end position="259"/>
    </location>
</feature>
<reference evidence="14" key="1">
    <citation type="submission" date="2013-05" db="EMBL/GenBank/DDBJ databases">
        <authorList>
            <person name="Yim A.K.Y."/>
            <person name="Chan T.F."/>
            <person name="Ji K.M."/>
            <person name="Liu X.Y."/>
            <person name="Zhou J.W."/>
            <person name="Li R.Q."/>
            <person name="Yang K.Y."/>
            <person name="Li J."/>
            <person name="Li M."/>
            <person name="Law P.T.W."/>
            <person name="Wu Y.L."/>
            <person name="Cai Z.L."/>
            <person name="Qin H."/>
            <person name="Bao Y."/>
            <person name="Leung R.K.K."/>
            <person name="Ng P.K.S."/>
            <person name="Zou J."/>
            <person name="Zhong X.J."/>
            <person name="Ran P.X."/>
            <person name="Zhong N.S."/>
            <person name="Liu Z.G."/>
            <person name="Tsui S.K.W."/>
        </authorList>
    </citation>
    <scope>NUCLEOTIDE SEQUENCE</scope>
    <source>
        <strain evidence="14">Derf</strain>
        <tissue evidence="14">Whole organism</tissue>
    </source>
</reference>
<evidence type="ECO:0000256" key="2">
    <source>
        <dbReference type="ARBA" id="ARBA00008077"/>
    </source>
</evidence>
<dbReference type="GO" id="GO:0005929">
    <property type="term" value="C:cilium"/>
    <property type="evidence" value="ECO:0007669"/>
    <property type="project" value="TreeGrafter"/>
</dbReference>
<evidence type="ECO:0000256" key="9">
    <source>
        <dbReference type="PROSITE-ProRule" id="PRU00090"/>
    </source>
</evidence>
<dbReference type="PROSITE" id="PS50038">
    <property type="entry name" value="FZ"/>
    <property type="match status" value="1"/>
</dbReference>
<comment type="caution">
    <text evidence="14">The sequence shown here is derived from an EMBL/GenBank/DDBJ whole genome shotgun (WGS) entry which is preliminary data.</text>
</comment>
<keyword evidence="3" id="KW-0217">Developmental protein</keyword>
<keyword evidence="8" id="KW-0675">Receptor</keyword>
<evidence type="ECO:0000256" key="6">
    <source>
        <dbReference type="ARBA" id="ARBA00023136"/>
    </source>
</evidence>
<evidence type="ECO:0000256" key="5">
    <source>
        <dbReference type="ARBA" id="ARBA00022989"/>
    </source>
</evidence>
<reference evidence="14" key="2">
    <citation type="journal article" date="2022" name="Res Sq">
        <title>Comparative Genomics Reveals Insights into the Divergent Evolution of Astigmatic Mites and Household Pest Adaptations.</title>
        <authorList>
            <person name="Xiong Q."/>
            <person name="Wan A.T.-Y."/>
            <person name="Liu X.-Y."/>
            <person name="Fung C.S.-H."/>
            <person name="Xiao X."/>
            <person name="Malainual N."/>
            <person name="Hou J."/>
            <person name="Wang L."/>
            <person name="Wang M."/>
            <person name="Yang K."/>
            <person name="Cui Y."/>
            <person name="Leung E."/>
            <person name="Nong W."/>
            <person name="Shin S.-K."/>
            <person name="Au S."/>
            <person name="Jeong K.Y."/>
            <person name="Chew F.T."/>
            <person name="Hui J."/>
            <person name="Leung T.F."/>
            <person name="Tungtrongchitr A."/>
            <person name="Zhong N."/>
            <person name="Liu Z."/>
            <person name="Tsui S."/>
        </authorList>
    </citation>
    <scope>NUCLEOTIDE SEQUENCE</scope>
    <source>
        <strain evidence="14">Derf</strain>
        <tissue evidence="14">Whole organism</tissue>
    </source>
</reference>
<dbReference type="EMBL" id="ASGP02000002">
    <property type="protein sequence ID" value="KAH9520546.1"/>
    <property type="molecule type" value="Genomic_DNA"/>
</dbReference>
<evidence type="ECO:0000313" key="15">
    <source>
        <dbReference type="Proteomes" id="UP000790347"/>
    </source>
</evidence>
<comment type="similarity">
    <text evidence="2">Belongs to the G-protein coupled receptor Fz/Smo family.</text>
</comment>
<feature type="domain" description="FZ" evidence="12">
    <location>
        <begin position="51"/>
        <end position="183"/>
    </location>
</feature>
<dbReference type="InterPro" id="IPR015526">
    <property type="entry name" value="Frizzled/SFRP"/>
</dbReference>
<dbReference type="PROSITE" id="PS50261">
    <property type="entry name" value="G_PROTEIN_RECEP_F2_4"/>
    <property type="match status" value="1"/>
</dbReference>
<feature type="region of interest" description="Disordered" evidence="10">
    <location>
        <begin position="1168"/>
        <end position="1222"/>
    </location>
</feature>
<feature type="domain" description="G-protein coupled receptors family 2 profile 2" evidence="13">
    <location>
        <begin position="235"/>
        <end position="475"/>
    </location>
</feature>
<feature type="transmembrane region" description="Helical" evidence="11">
    <location>
        <begin position="405"/>
        <end position="431"/>
    </location>
</feature>
<proteinExistence type="inferred from homology"/>
<evidence type="ECO:0008006" key="16">
    <source>
        <dbReference type="Google" id="ProtNLM"/>
    </source>
</evidence>
<evidence type="ECO:0000259" key="13">
    <source>
        <dbReference type="PROSITE" id="PS50261"/>
    </source>
</evidence>
<feature type="region of interest" description="Disordered" evidence="10">
    <location>
        <begin position="727"/>
        <end position="752"/>
    </location>
</feature>
<evidence type="ECO:0000256" key="1">
    <source>
        <dbReference type="ARBA" id="ARBA00004141"/>
    </source>
</evidence>
<evidence type="ECO:0000256" key="4">
    <source>
        <dbReference type="ARBA" id="ARBA00022692"/>
    </source>
</evidence>
<dbReference type="SUPFAM" id="SSF63501">
    <property type="entry name" value="Frizzled cysteine-rich domain"/>
    <property type="match status" value="1"/>
</dbReference>
<dbReference type="InterPro" id="IPR000539">
    <property type="entry name" value="Frizzled/Smoothened_7TM"/>
</dbReference>
<comment type="subcellular location">
    <subcellularLocation>
        <location evidence="1">Membrane</location>
        <topology evidence="1">Multi-pass membrane protein</topology>
    </subcellularLocation>
</comment>
<keyword evidence="6 11" id="KW-0472">Membrane</keyword>
<dbReference type="GO" id="GO:0007389">
    <property type="term" value="P:pattern specification process"/>
    <property type="evidence" value="ECO:0007669"/>
    <property type="project" value="TreeGrafter"/>
</dbReference>
<dbReference type="PANTHER" id="PTHR11309:SF35">
    <property type="entry name" value="PROTEIN SMOOTHENED"/>
    <property type="match status" value="1"/>
</dbReference>
<dbReference type="GO" id="GO:0007417">
    <property type="term" value="P:central nervous system development"/>
    <property type="evidence" value="ECO:0007669"/>
    <property type="project" value="TreeGrafter"/>
</dbReference>
<dbReference type="Pfam" id="PF01534">
    <property type="entry name" value="Frizzled"/>
    <property type="match status" value="1"/>
</dbReference>
<dbReference type="GO" id="GO:0007224">
    <property type="term" value="P:smoothened signaling pathway"/>
    <property type="evidence" value="ECO:0007669"/>
    <property type="project" value="TreeGrafter"/>
</dbReference>
<evidence type="ECO:0000256" key="3">
    <source>
        <dbReference type="ARBA" id="ARBA00022473"/>
    </source>
</evidence>
<feature type="disulfide bond" evidence="9">
    <location>
        <begin position="117"/>
        <end position="155"/>
    </location>
</feature>
<keyword evidence="4 11" id="KW-0812">Transmembrane</keyword>
<dbReference type="PANTHER" id="PTHR11309">
    <property type="entry name" value="FRIZZLED"/>
    <property type="match status" value="1"/>
</dbReference>
<dbReference type="PRINTS" id="PR00489">
    <property type="entry name" value="FRIZZLED"/>
</dbReference>
<feature type="transmembrane region" description="Helical" evidence="11">
    <location>
        <begin position="452"/>
        <end position="475"/>
    </location>
</feature>
<dbReference type="Gene3D" id="1.10.2000.10">
    <property type="entry name" value="Frizzled cysteine-rich domain"/>
    <property type="match status" value="1"/>
</dbReference>
<keyword evidence="5 11" id="KW-1133">Transmembrane helix</keyword>
<dbReference type="AlphaFoldDB" id="A0A922I214"/>
<evidence type="ECO:0000259" key="12">
    <source>
        <dbReference type="PROSITE" id="PS50038"/>
    </source>
</evidence>
<dbReference type="GO" id="GO:0004888">
    <property type="term" value="F:transmembrane signaling receptor activity"/>
    <property type="evidence" value="ECO:0007669"/>
    <property type="project" value="InterPro"/>
</dbReference>
<feature type="compositionally biased region" description="Acidic residues" evidence="10">
    <location>
        <begin position="1173"/>
        <end position="1200"/>
    </location>
</feature>
<dbReference type="InterPro" id="IPR017981">
    <property type="entry name" value="GPCR_2-like_7TM"/>
</dbReference>
<evidence type="ECO:0000256" key="8">
    <source>
        <dbReference type="ARBA" id="ARBA00023170"/>
    </source>
</evidence>
<dbReference type="GO" id="GO:0005886">
    <property type="term" value="C:plasma membrane"/>
    <property type="evidence" value="ECO:0007669"/>
    <property type="project" value="TreeGrafter"/>
</dbReference>
<sequence length="1222" mass="138591">MEFFSYLASFFILMMTIWSINSNRSLVFANLDNTFFAMTMKSYRSPANCYRPVKRCIPLNVSLPCLDVSLPYKFTAYSLPFEQSSSLSSVLMNHQQMIEMTRSYLDGWKGLRSIPQCWKALQTALCASFFPRCDNDSSRVILPTYEMCRLTRAPCRIIDEHFRWPSFLQCENETFFPTKCPNSYTDLKFSTTIVNSRCPTPLVSTDDSRIFYHGFDGCSLHCINPVYSNEQYEEMSKIIAYGSVLGSTATLFAICSFLIDRACLKRRFYTSVIFYLNLCMLLATTGWMLQLLKGRNDIVCRSDNTIRYGEPSKSDHFYCCLSFLLIYYFSLAASIWFVHLFRVFYKTFYGLSTGMKMDFNKFHFHMFSWSIPLIMTILIFLLGEIDADPLRGICFVGTVKPVYRIIFVLVPQTICIFTGLYHACRTVLILFKAKQKCENQNSRRSDNIHWALIRITFFSTAILVIYLVTSGAYFYELYIKDKNLRQFNDHLVCELNISTVLPAKYLFNNESLQNKYNHQSNSLSNEPYDIYGNGYVSSCRQYEPPNLWFVCLQLIAIFCSPILTSSWIWTRATISTWRRFLNRQLCNSSKETKESLRLKPYELIANSYQKREQIQQGLYVPSLVSNHNDPVDMEINSAQSQSVSTNFQQNFAALLNRRYAIWGGNNNNENMMFVKQHYGHKNVGQSANYQPTNTIRPSSFLSQNLSISDASQQQASFESMEQQQMTEMTTYHRNQRRKKKKEREKRLFTRRDSDTSGSIISAAFTAAKAANRLRETTERLTSNQANQSSTNANTNSFVTKSTSTGDLFNILFGSTFANAPPQPTAAMLNGYNPYAMAMMQTAAVAAAGAIPPPQIPPHSFITPGSTTAAASASTTMTQIASHTSPNHAQTILMNGSNCPPTSMASNHNEQLITGTSGCVRMQKDQCVSTFAFTHGMSDQTSHTIINPMIEKRRPDSSIRTTQQPKTNNNNEVAFSNLVIVNQAAAAASTIIPFANANYMMNTMSTNHAAVTPATIYPVPNVATAAYHQHQMYTNGQAAALVAAAAAAYGGYPPPTQPLPANMIAAASLPRYYNTQAAFLAYQQSKSLAEIENLMREHEKFKSLITAHQSDTESNSEFFPIHLTESESSRNGYYSDDHRQLQSSRLLVQERMKQVEDQVDQQLKQEKIINQNENGDDDDDDDDENDDNDDVDDDDDDDSVETETNSKNDDNQMKNQLIQNKIK</sequence>
<protein>
    <recommendedName>
        <fullName evidence="16">Smoothened-like protein</fullName>
    </recommendedName>
</protein>
<comment type="caution">
    <text evidence="9">Lacks conserved residue(s) required for the propagation of feature annotation.</text>
</comment>
<name>A0A922I214_DERFA</name>
<dbReference type="GO" id="GO:0005113">
    <property type="term" value="F:patched binding"/>
    <property type="evidence" value="ECO:0007669"/>
    <property type="project" value="TreeGrafter"/>
</dbReference>
<dbReference type="GO" id="GO:0030425">
    <property type="term" value="C:dendrite"/>
    <property type="evidence" value="ECO:0007669"/>
    <property type="project" value="TreeGrafter"/>
</dbReference>
<feature type="transmembrane region" description="Helical" evidence="11">
    <location>
        <begin position="268"/>
        <end position="289"/>
    </location>
</feature>
<dbReference type="GO" id="GO:0071679">
    <property type="term" value="P:commissural neuron axon guidance"/>
    <property type="evidence" value="ECO:0007669"/>
    <property type="project" value="TreeGrafter"/>
</dbReference>
<feature type="compositionally biased region" description="Basic residues" evidence="10">
    <location>
        <begin position="733"/>
        <end position="743"/>
    </location>
</feature>
<dbReference type="InterPro" id="IPR036790">
    <property type="entry name" value="Frizzled_dom_sf"/>
</dbReference>
<gene>
    <name evidence="14" type="ORF">DERF_004249</name>
</gene>
<organism evidence="14 15">
    <name type="scientific">Dermatophagoides farinae</name>
    <name type="common">American house dust mite</name>
    <dbReference type="NCBI Taxonomy" id="6954"/>
    <lineage>
        <taxon>Eukaryota</taxon>
        <taxon>Metazoa</taxon>
        <taxon>Ecdysozoa</taxon>
        <taxon>Arthropoda</taxon>
        <taxon>Chelicerata</taxon>
        <taxon>Arachnida</taxon>
        <taxon>Acari</taxon>
        <taxon>Acariformes</taxon>
        <taxon>Sarcoptiformes</taxon>
        <taxon>Astigmata</taxon>
        <taxon>Psoroptidia</taxon>
        <taxon>Analgoidea</taxon>
        <taxon>Pyroglyphidae</taxon>
        <taxon>Dermatophagoidinae</taxon>
        <taxon>Dermatophagoides</taxon>
    </lineage>
</organism>
<dbReference type="InterPro" id="IPR020067">
    <property type="entry name" value="Frizzled_dom"/>
</dbReference>
<evidence type="ECO:0000256" key="10">
    <source>
        <dbReference type="SAM" id="MobiDB-lite"/>
    </source>
</evidence>
<dbReference type="Pfam" id="PF01392">
    <property type="entry name" value="Fz"/>
    <property type="match status" value="1"/>
</dbReference>
<evidence type="ECO:0000256" key="7">
    <source>
        <dbReference type="ARBA" id="ARBA00023157"/>
    </source>
</evidence>
<dbReference type="Proteomes" id="UP000790347">
    <property type="component" value="Unassembled WGS sequence"/>
</dbReference>
<keyword evidence="7 9" id="KW-1015">Disulfide bond</keyword>
<dbReference type="SMART" id="SM01330">
    <property type="entry name" value="Frizzled"/>
    <property type="match status" value="1"/>
</dbReference>
<feature type="transmembrane region" description="Helical" evidence="11">
    <location>
        <begin position="325"/>
        <end position="345"/>
    </location>
</feature>
<dbReference type="SMART" id="SM00063">
    <property type="entry name" value="FRI"/>
    <property type="match status" value="1"/>
</dbReference>
<feature type="transmembrane region" description="Helical" evidence="11">
    <location>
        <begin position="366"/>
        <end position="385"/>
    </location>
</feature>
<dbReference type="Gene3D" id="1.20.1070.10">
    <property type="entry name" value="Rhodopsin 7-helix transmembrane proteins"/>
    <property type="match status" value="1"/>
</dbReference>